<dbReference type="InterPro" id="IPR027417">
    <property type="entry name" value="P-loop_NTPase"/>
</dbReference>
<evidence type="ECO:0000256" key="8">
    <source>
        <dbReference type="ARBA" id="ARBA00023210"/>
    </source>
</evidence>
<evidence type="ECO:0000256" key="4">
    <source>
        <dbReference type="ARBA" id="ARBA00022723"/>
    </source>
</evidence>
<evidence type="ECO:0000259" key="12">
    <source>
        <dbReference type="PROSITE" id="PS51706"/>
    </source>
</evidence>
<evidence type="ECO:0000256" key="5">
    <source>
        <dbReference type="ARBA" id="ARBA00022741"/>
    </source>
</evidence>
<comment type="function">
    <text evidence="10">Necessary for normal cell division and for the maintenance of normal septation.</text>
</comment>
<keyword evidence="4" id="KW-0479">Metal-binding</keyword>
<evidence type="ECO:0000313" key="14">
    <source>
        <dbReference type="Proteomes" id="UP000248790"/>
    </source>
</evidence>
<protein>
    <recommendedName>
        <fullName evidence="10">Probable GTP-binding protein EngB</fullName>
    </recommendedName>
</protein>
<dbReference type="SUPFAM" id="SSF52540">
    <property type="entry name" value="P-loop containing nucleoside triphosphate hydrolases"/>
    <property type="match status" value="1"/>
</dbReference>
<name>A0A327WYU5_LARAB</name>
<dbReference type="GO" id="GO:0046872">
    <property type="term" value="F:metal ion binding"/>
    <property type="evidence" value="ECO:0007669"/>
    <property type="project" value="UniProtKB-KW"/>
</dbReference>
<keyword evidence="9 10" id="KW-0131">Cell cycle</keyword>
<dbReference type="GO" id="GO:0005525">
    <property type="term" value="F:GTP binding"/>
    <property type="evidence" value="ECO:0007669"/>
    <property type="project" value="UniProtKB-UniRule"/>
</dbReference>
<keyword evidence="6" id="KW-0460">Magnesium</keyword>
<evidence type="ECO:0000256" key="3">
    <source>
        <dbReference type="ARBA" id="ARBA00022618"/>
    </source>
</evidence>
<feature type="domain" description="EngB-type G" evidence="12">
    <location>
        <begin position="22"/>
        <end position="197"/>
    </location>
</feature>
<dbReference type="EMBL" id="QLMC01000003">
    <property type="protein sequence ID" value="RAJ97565.1"/>
    <property type="molecule type" value="Genomic_DNA"/>
</dbReference>
<evidence type="ECO:0000256" key="2">
    <source>
        <dbReference type="ARBA" id="ARBA00009638"/>
    </source>
</evidence>
<gene>
    <name evidence="10" type="primary">engB</name>
    <name evidence="13" type="ORF">LX87_02467</name>
</gene>
<dbReference type="RefSeq" id="WP_111628545.1">
    <property type="nucleotide sequence ID" value="NZ_QLMC01000003.1"/>
</dbReference>
<evidence type="ECO:0000256" key="7">
    <source>
        <dbReference type="ARBA" id="ARBA00023134"/>
    </source>
</evidence>
<organism evidence="13 14">
    <name type="scientific">Larkinella arboricola</name>
    <dbReference type="NCBI Taxonomy" id="643671"/>
    <lineage>
        <taxon>Bacteria</taxon>
        <taxon>Pseudomonadati</taxon>
        <taxon>Bacteroidota</taxon>
        <taxon>Cytophagia</taxon>
        <taxon>Cytophagales</taxon>
        <taxon>Spirosomataceae</taxon>
        <taxon>Larkinella</taxon>
    </lineage>
</organism>
<dbReference type="FunFam" id="3.40.50.300:FF:000098">
    <property type="entry name" value="Probable GTP-binding protein EngB"/>
    <property type="match status" value="1"/>
</dbReference>
<dbReference type="InterPro" id="IPR030393">
    <property type="entry name" value="G_ENGB_dom"/>
</dbReference>
<dbReference type="Pfam" id="PF01926">
    <property type="entry name" value="MMR_HSR1"/>
    <property type="match status" value="1"/>
</dbReference>
<comment type="caution">
    <text evidence="13">The sequence shown here is derived from an EMBL/GenBank/DDBJ whole genome shotgun (WGS) entry which is preliminary data.</text>
</comment>
<reference evidence="13 14" key="1">
    <citation type="submission" date="2018-06" db="EMBL/GenBank/DDBJ databases">
        <title>Genomic Encyclopedia of Archaeal and Bacterial Type Strains, Phase II (KMG-II): from individual species to whole genera.</title>
        <authorList>
            <person name="Goeker M."/>
        </authorList>
    </citation>
    <scope>NUCLEOTIDE SEQUENCE [LARGE SCALE GENOMIC DNA]</scope>
    <source>
        <strain evidence="13 14">DSM 21851</strain>
    </source>
</reference>
<dbReference type="CDD" id="cd01876">
    <property type="entry name" value="YihA_EngB"/>
    <property type="match status" value="1"/>
</dbReference>
<proteinExistence type="inferred from homology"/>
<evidence type="ECO:0000313" key="13">
    <source>
        <dbReference type="EMBL" id="RAJ97565.1"/>
    </source>
</evidence>
<dbReference type="Gene3D" id="3.40.50.300">
    <property type="entry name" value="P-loop containing nucleotide triphosphate hydrolases"/>
    <property type="match status" value="1"/>
</dbReference>
<sequence>MEVKQAEFVMSNSDPSRCPKPDRPEYAFIGRSNVGKSSLINMLTIKHKLAKTSQTPGKTQLINHFLINNDWYLVDLPGYGFAKAPQREREKWERMIDSYLKNRSNLICTFVLVDSRIDPQRIDLEFMEKMGERGLPFAIIFTKTEKSNTNAVQQAVKRYEQTMRKTWAELPPMFLSSAVSGRGREEILGYIDQLNKEFHEQVNPKK</sequence>
<dbReference type="PANTHER" id="PTHR11649:SF13">
    <property type="entry name" value="ENGB-TYPE G DOMAIN-CONTAINING PROTEIN"/>
    <property type="match status" value="1"/>
</dbReference>
<evidence type="ECO:0000256" key="6">
    <source>
        <dbReference type="ARBA" id="ARBA00022842"/>
    </source>
</evidence>
<dbReference type="NCBIfam" id="TIGR03598">
    <property type="entry name" value="GTPase_YsxC"/>
    <property type="match status" value="1"/>
</dbReference>
<dbReference type="OrthoDB" id="9804921at2"/>
<dbReference type="HAMAP" id="MF_00321">
    <property type="entry name" value="GTPase_EngB"/>
    <property type="match status" value="1"/>
</dbReference>
<keyword evidence="7 10" id="KW-0342">GTP-binding</keyword>
<evidence type="ECO:0000256" key="11">
    <source>
        <dbReference type="SAM" id="MobiDB-lite"/>
    </source>
</evidence>
<keyword evidence="3 10" id="KW-0132">Cell division</keyword>
<dbReference type="Proteomes" id="UP000248790">
    <property type="component" value="Unassembled WGS sequence"/>
</dbReference>
<dbReference type="AlphaFoldDB" id="A0A327WYU5"/>
<dbReference type="PROSITE" id="PS51706">
    <property type="entry name" value="G_ENGB"/>
    <property type="match status" value="1"/>
</dbReference>
<keyword evidence="5 10" id="KW-0547">Nucleotide-binding</keyword>
<comment type="similarity">
    <text evidence="2 10">Belongs to the TRAFAC class TrmE-Era-EngA-EngB-Septin-like GTPase superfamily. EngB GTPase family.</text>
</comment>
<dbReference type="InterPro" id="IPR019987">
    <property type="entry name" value="GTP-bd_ribosome_bio_YsxC"/>
</dbReference>
<evidence type="ECO:0000256" key="10">
    <source>
        <dbReference type="HAMAP-Rule" id="MF_00321"/>
    </source>
</evidence>
<dbReference type="PANTHER" id="PTHR11649">
    <property type="entry name" value="MSS1/TRME-RELATED GTP-BINDING PROTEIN"/>
    <property type="match status" value="1"/>
</dbReference>
<feature type="region of interest" description="Disordered" evidence="11">
    <location>
        <begin position="1"/>
        <end position="22"/>
    </location>
</feature>
<evidence type="ECO:0000256" key="9">
    <source>
        <dbReference type="ARBA" id="ARBA00023306"/>
    </source>
</evidence>
<accession>A0A327WYU5</accession>
<keyword evidence="8 10" id="KW-0717">Septation</keyword>
<evidence type="ECO:0000256" key="1">
    <source>
        <dbReference type="ARBA" id="ARBA00001946"/>
    </source>
</evidence>
<keyword evidence="14" id="KW-1185">Reference proteome</keyword>
<dbReference type="GO" id="GO:0000917">
    <property type="term" value="P:division septum assembly"/>
    <property type="evidence" value="ECO:0007669"/>
    <property type="project" value="UniProtKB-KW"/>
</dbReference>
<comment type="cofactor">
    <cofactor evidence="1">
        <name>Mg(2+)</name>
        <dbReference type="ChEBI" id="CHEBI:18420"/>
    </cofactor>
</comment>
<dbReference type="InterPro" id="IPR006073">
    <property type="entry name" value="GTP-bd"/>
</dbReference>